<keyword evidence="3" id="KW-0482">Metalloprotease</keyword>
<feature type="transmembrane region" description="Helical" evidence="1">
    <location>
        <begin position="178"/>
        <end position="198"/>
    </location>
</feature>
<dbReference type="Proteomes" id="UP000289703">
    <property type="component" value="Unassembled WGS sequence"/>
</dbReference>
<gene>
    <name evidence="3" type="ORF">EO244_05805</name>
</gene>
<dbReference type="GO" id="GO:0008237">
    <property type="term" value="F:metallopeptidase activity"/>
    <property type="evidence" value="ECO:0007669"/>
    <property type="project" value="UniProtKB-KW"/>
</dbReference>
<evidence type="ECO:0000313" key="3">
    <source>
        <dbReference type="EMBL" id="RXQ95822.1"/>
    </source>
</evidence>
<feature type="transmembrane region" description="Helical" evidence="1">
    <location>
        <begin position="153"/>
        <end position="172"/>
    </location>
</feature>
<keyword evidence="1" id="KW-1133">Transmembrane helix</keyword>
<organism evidence="3 4">
    <name type="scientific">Ancylomarina salipaludis</name>
    <dbReference type="NCBI Taxonomy" id="2501299"/>
    <lineage>
        <taxon>Bacteria</taxon>
        <taxon>Pseudomonadati</taxon>
        <taxon>Bacteroidota</taxon>
        <taxon>Bacteroidia</taxon>
        <taxon>Marinilabiliales</taxon>
        <taxon>Marinifilaceae</taxon>
        <taxon>Ancylomarina</taxon>
    </lineage>
</organism>
<feature type="transmembrane region" description="Helical" evidence="1">
    <location>
        <begin position="254"/>
        <end position="272"/>
    </location>
</feature>
<sequence length="293" mass="32377">MKNIGYRILNFPLTRIVIGFVFVVGLFNLSQAFLSKVLYQTPLGREFFYLCIGIVPAALAVLSYLFLYRFYEKRKVTELSVNRIGRDLALGVLLGAVLQSLTIGVIYLKGGFVVESVNSFLFVIPGLTMAFSTAVLEELLLRGIVFRIMEEKLGSYLALALSALLFGLMHLANPHSSFVASLGIAIQAGLLLGIAYIYTRKLWFPIAIHFAWNFTQAGIFGANVSGGSLSKSLLNTKITGAEWFTGGAFGPEGSVQATLFCLCASLVLFVLCRKYNKMIKPFWIRNQQRLIKA</sequence>
<dbReference type="RefSeq" id="WP_129253715.1">
    <property type="nucleotide sequence ID" value="NZ_SAXA01000004.1"/>
</dbReference>
<dbReference type="PANTHER" id="PTHR39430">
    <property type="entry name" value="MEMBRANE-ASSOCIATED PROTEASE-RELATED"/>
    <property type="match status" value="1"/>
</dbReference>
<evidence type="ECO:0000256" key="1">
    <source>
        <dbReference type="SAM" id="Phobius"/>
    </source>
</evidence>
<feature type="transmembrane region" description="Helical" evidence="1">
    <location>
        <begin position="47"/>
        <end position="67"/>
    </location>
</feature>
<proteinExistence type="predicted"/>
<name>A0A4Q1JMQ6_9BACT</name>
<dbReference type="GO" id="GO:0080120">
    <property type="term" value="P:CAAX-box protein maturation"/>
    <property type="evidence" value="ECO:0007669"/>
    <property type="project" value="UniProtKB-ARBA"/>
</dbReference>
<dbReference type="PANTHER" id="PTHR39430:SF1">
    <property type="entry name" value="PROTEASE"/>
    <property type="match status" value="1"/>
</dbReference>
<feature type="transmembrane region" description="Helical" evidence="1">
    <location>
        <begin position="88"/>
        <end position="108"/>
    </location>
</feature>
<dbReference type="OrthoDB" id="324900at2"/>
<reference evidence="3 4" key="1">
    <citation type="submission" date="2019-01" db="EMBL/GenBank/DDBJ databases">
        <title>Ancylomarina salipaludis sp. nov., isolated from a salt marsh.</title>
        <authorList>
            <person name="Yoon J.-H."/>
        </authorList>
    </citation>
    <scope>NUCLEOTIDE SEQUENCE [LARGE SCALE GENOMIC DNA]</scope>
    <source>
        <strain evidence="3 4">SHSM-M15</strain>
    </source>
</reference>
<dbReference type="EMBL" id="SAXA01000004">
    <property type="protein sequence ID" value="RXQ95822.1"/>
    <property type="molecule type" value="Genomic_DNA"/>
</dbReference>
<dbReference type="AlphaFoldDB" id="A0A4Q1JMQ6"/>
<evidence type="ECO:0000313" key="4">
    <source>
        <dbReference type="Proteomes" id="UP000289703"/>
    </source>
</evidence>
<keyword evidence="3" id="KW-0378">Hydrolase</keyword>
<keyword evidence="3" id="KW-0645">Protease</keyword>
<feature type="transmembrane region" description="Helical" evidence="1">
    <location>
        <begin position="12"/>
        <end position="35"/>
    </location>
</feature>
<dbReference type="Pfam" id="PF02517">
    <property type="entry name" value="Rce1-like"/>
    <property type="match status" value="1"/>
</dbReference>
<keyword evidence="1" id="KW-0472">Membrane</keyword>
<dbReference type="GO" id="GO:0004175">
    <property type="term" value="F:endopeptidase activity"/>
    <property type="evidence" value="ECO:0007669"/>
    <property type="project" value="UniProtKB-ARBA"/>
</dbReference>
<comment type="caution">
    <text evidence="3">The sequence shown here is derived from an EMBL/GenBank/DDBJ whole genome shotgun (WGS) entry which is preliminary data.</text>
</comment>
<feature type="domain" description="CAAX prenyl protease 2/Lysostaphin resistance protein A-like" evidence="2">
    <location>
        <begin position="122"/>
        <end position="214"/>
    </location>
</feature>
<evidence type="ECO:0000259" key="2">
    <source>
        <dbReference type="Pfam" id="PF02517"/>
    </source>
</evidence>
<keyword evidence="1" id="KW-0812">Transmembrane</keyword>
<feature type="transmembrane region" description="Helical" evidence="1">
    <location>
        <begin position="120"/>
        <end position="141"/>
    </location>
</feature>
<dbReference type="GO" id="GO:0006508">
    <property type="term" value="P:proteolysis"/>
    <property type="evidence" value="ECO:0007669"/>
    <property type="project" value="UniProtKB-KW"/>
</dbReference>
<feature type="transmembrane region" description="Helical" evidence="1">
    <location>
        <begin position="210"/>
        <end position="234"/>
    </location>
</feature>
<accession>A0A4Q1JMQ6</accession>
<keyword evidence="4" id="KW-1185">Reference proteome</keyword>
<protein>
    <submittedName>
        <fullName evidence="3">CPBP family intramembrane metalloprotease</fullName>
    </submittedName>
</protein>
<dbReference type="InterPro" id="IPR003675">
    <property type="entry name" value="Rce1/LyrA-like_dom"/>
</dbReference>